<evidence type="ECO:0000313" key="6">
    <source>
        <dbReference type="EMBL" id="GBG29571.1"/>
    </source>
</evidence>
<proteinExistence type="inferred from homology"/>
<dbReference type="CDD" id="cd02933">
    <property type="entry name" value="OYE_like_FMN"/>
    <property type="match status" value="1"/>
</dbReference>
<keyword evidence="7" id="KW-1185">Reference proteome</keyword>
<dbReference type="OrthoDB" id="432686at2759"/>
<dbReference type="Gene3D" id="3.20.20.70">
    <property type="entry name" value="Aldolase class I"/>
    <property type="match status" value="1"/>
</dbReference>
<evidence type="ECO:0000256" key="2">
    <source>
        <dbReference type="ARBA" id="ARBA00005979"/>
    </source>
</evidence>
<dbReference type="Pfam" id="PF00724">
    <property type="entry name" value="Oxidored_FMN"/>
    <property type="match status" value="1"/>
</dbReference>
<dbReference type="GO" id="GO:0016628">
    <property type="term" value="F:oxidoreductase activity, acting on the CH-CH group of donors, NAD or NADP as acceptor"/>
    <property type="evidence" value="ECO:0007669"/>
    <property type="project" value="UniProtKB-ARBA"/>
</dbReference>
<dbReference type="PANTHER" id="PTHR22893">
    <property type="entry name" value="NADH OXIDOREDUCTASE-RELATED"/>
    <property type="match status" value="1"/>
</dbReference>
<dbReference type="EMBL" id="BEYU01000060">
    <property type="protein sequence ID" value="GBG29571.1"/>
    <property type="molecule type" value="Genomic_DNA"/>
</dbReference>
<evidence type="ECO:0000313" key="7">
    <source>
        <dbReference type="Proteomes" id="UP000241890"/>
    </source>
</evidence>
<dbReference type="GO" id="GO:0005829">
    <property type="term" value="C:cytosol"/>
    <property type="evidence" value="ECO:0007669"/>
    <property type="project" value="UniProtKB-ARBA"/>
</dbReference>
<feature type="compositionally biased region" description="Basic and acidic residues" evidence="4">
    <location>
        <begin position="149"/>
        <end position="159"/>
    </location>
</feature>
<gene>
    <name evidence="6" type="ORF">FCC1311_057922</name>
</gene>
<dbReference type="PANTHER" id="PTHR22893:SF91">
    <property type="entry name" value="NADPH DEHYDROGENASE 2-RELATED"/>
    <property type="match status" value="1"/>
</dbReference>
<dbReference type="AlphaFoldDB" id="A0A2R5GMN8"/>
<evidence type="ECO:0000256" key="4">
    <source>
        <dbReference type="SAM" id="MobiDB-lite"/>
    </source>
</evidence>
<protein>
    <submittedName>
        <fullName evidence="6">12-oxophytodienoate reductase 1</fullName>
    </submittedName>
</protein>
<keyword evidence="3" id="KW-0560">Oxidoreductase</keyword>
<sequence>MSAEPQNMTNSGKNTSPLLMPVKIAEGTENEVTTTNRVFMAPMTRGRSTENHVPQDFMADYYSQRSTAGLIFAEATGISQQGLGWWCAPGIWSDEQVEAWKPIVKRTKLSGTSFYLQLWHMGRQGHSDVMKETPVSASEKPMSAPIPAKNHERKEAETPHALTKEEIAGVVKDYGKAARNAKEAGFDGVEIHAANGYLIDQFIQSCTNERTDDYGGSIENRLRFLREVLDEVLTVFPKERISVRLSPNGAFAEMGSEDNLETFKEAFKYLAGKRIGMIHLMDGLDWGFHEKCDPFTATLGREIIRETQKDEGIATILVCNAGYTHESADLLIKVANGESPLVEQAVAFGRPFIANPDLVDRFRNGWELAPTPGQKEWWGNNVKEGYSDYPNHEGEVAHKNEE</sequence>
<comment type="similarity">
    <text evidence="2">Belongs to the NADH:flavin oxidoreductase/NADH oxidase family.</text>
</comment>
<accession>A0A2R5GMN8</accession>
<evidence type="ECO:0000256" key="1">
    <source>
        <dbReference type="ARBA" id="ARBA00001917"/>
    </source>
</evidence>
<feature type="region of interest" description="Disordered" evidence="4">
    <location>
        <begin position="134"/>
        <end position="159"/>
    </location>
</feature>
<reference evidence="6 7" key="1">
    <citation type="submission" date="2017-12" db="EMBL/GenBank/DDBJ databases">
        <title>Sequencing, de novo assembly and annotation of complete genome of a new Thraustochytrid species, strain FCC1311.</title>
        <authorList>
            <person name="Sedici K."/>
            <person name="Godart F."/>
            <person name="Aiese Cigliano R."/>
            <person name="Sanseverino W."/>
            <person name="Barakat M."/>
            <person name="Ortet P."/>
            <person name="Marechal E."/>
            <person name="Cagnac O."/>
            <person name="Amato A."/>
        </authorList>
    </citation>
    <scope>NUCLEOTIDE SEQUENCE [LARGE SCALE GENOMIC DNA]</scope>
</reference>
<dbReference type="GO" id="GO:0010181">
    <property type="term" value="F:FMN binding"/>
    <property type="evidence" value="ECO:0007669"/>
    <property type="project" value="InterPro"/>
</dbReference>
<feature type="domain" description="NADH:flavin oxidoreductase/NADH oxidase N-terminal" evidence="5">
    <location>
        <begin position="31"/>
        <end position="366"/>
    </location>
</feature>
<evidence type="ECO:0000259" key="5">
    <source>
        <dbReference type="Pfam" id="PF00724"/>
    </source>
</evidence>
<comment type="cofactor">
    <cofactor evidence="1">
        <name>FMN</name>
        <dbReference type="ChEBI" id="CHEBI:58210"/>
    </cofactor>
</comment>
<dbReference type="SUPFAM" id="SSF51395">
    <property type="entry name" value="FMN-linked oxidoreductases"/>
    <property type="match status" value="1"/>
</dbReference>
<organism evidence="6 7">
    <name type="scientific">Hondaea fermentalgiana</name>
    <dbReference type="NCBI Taxonomy" id="2315210"/>
    <lineage>
        <taxon>Eukaryota</taxon>
        <taxon>Sar</taxon>
        <taxon>Stramenopiles</taxon>
        <taxon>Bigyra</taxon>
        <taxon>Labyrinthulomycetes</taxon>
        <taxon>Thraustochytrida</taxon>
        <taxon>Thraustochytriidae</taxon>
        <taxon>Hondaea</taxon>
    </lineage>
</organism>
<dbReference type="InterPro" id="IPR001155">
    <property type="entry name" value="OxRdtase_FMN_N"/>
</dbReference>
<comment type="caution">
    <text evidence="6">The sequence shown here is derived from an EMBL/GenBank/DDBJ whole genome shotgun (WGS) entry which is preliminary data.</text>
</comment>
<dbReference type="InterPro" id="IPR045247">
    <property type="entry name" value="Oye-like"/>
</dbReference>
<dbReference type="InParanoid" id="A0A2R5GMN8"/>
<evidence type="ECO:0000256" key="3">
    <source>
        <dbReference type="ARBA" id="ARBA00023002"/>
    </source>
</evidence>
<dbReference type="FunFam" id="3.20.20.70:FF:000059">
    <property type="entry name" value="N-ethylmaleimide reductase, FMN-linked"/>
    <property type="match status" value="1"/>
</dbReference>
<dbReference type="Proteomes" id="UP000241890">
    <property type="component" value="Unassembled WGS sequence"/>
</dbReference>
<name>A0A2R5GMN8_9STRA</name>
<dbReference type="InterPro" id="IPR013785">
    <property type="entry name" value="Aldolase_TIM"/>
</dbReference>